<dbReference type="AlphaFoldDB" id="A0A1H0LFI4"/>
<dbReference type="InterPro" id="IPR013551">
    <property type="entry name" value="YicC-like_C"/>
</dbReference>
<keyword evidence="2" id="KW-0540">Nuclease</keyword>
<dbReference type="GO" id="GO:0004521">
    <property type="term" value="F:RNA endonuclease activity"/>
    <property type="evidence" value="ECO:0007669"/>
    <property type="project" value="InterPro"/>
</dbReference>
<evidence type="ECO:0000256" key="2">
    <source>
        <dbReference type="ARBA" id="ARBA00022722"/>
    </source>
</evidence>
<dbReference type="InterPro" id="IPR013527">
    <property type="entry name" value="YicC-like_N"/>
</dbReference>
<dbReference type="GO" id="GO:0016787">
    <property type="term" value="F:hydrolase activity"/>
    <property type="evidence" value="ECO:0007669"/>
    <property type="project" value="UniProtKB-KW"/>
</dbReference>
<dbReference type="InterPro" id="IPR005229">
    <property type="entry name" value="YicC/YloC-like"/>
</dbReference>
<dbReference type="Pfam" id="PF03755">
    <property type="entry name" value="YicC-like_N"/>
    <property type="match status" value="1"/>
</dbReference>
<accession>A0A1H0LFI4</accession>
<protein>
    <submittedName>
        <fullName evidence="8">TIGR00255 family protein</fullName>
    </submittedName>
</protein>
<evidence type="ECO:0000256" key="5">
    <source>
        <dbReference type="ARBA" id="ARBA00035648"/>
    </source>
</evidence>
<evidence type="ECO:0000256" key="1">
    <source>
        <dbReference type="ARBA" id="ARBA00001968"/>
    </source>
</evidence>
<feature type="domain" description="Endoribonuclease YicC-like C-terminal" evidence="7">
    <location>
        <begin position="182"/>
        <end position="303"/>
    </location>
</feature>
<evidence type="ECO:0000259" key="6">
    <source>
        <dbReference type="Pfam" id="PF03755"/>
    </source>
</evidence>
<sequence length="303" mass="33221">MAVYSMTGYASAQLEASATDADSGAHPARLGIEIRSVNSRFLDLSFRLPDELRAQEPGLRALVTQQLKRGKVEVRASIESESQGLIAPPSARMLQQLNSAQDSVRAWLPSAAPLSVADALRLCAGSAASSASWNAEDLQALAQGALEDLVAAREREGKRLSAMLQDRLKQLRALARQAGPLVPQLVDQQRQRFLERWKEAMALAEGVPVPEAAQDRALAEATAFAIRIDVAEEITRLESHLDEIERLLKKGGEIGKRLDFLIQELHREANTLGSKSAAMDLTRISVDMKVLIEQMREQVQNIE</sequence>
<evidence type="ECO:0000256" key="3">
    <source>
        <dbReference type="ARBA" id="ARBA00022759"/>
    </source>
</evidence>
<dbReference type="Proteomes" id="UP000199317">
    <property type="component" value="Unassembled WGS sequence"/>
</dbReference>
<keyword evidence="4" id="KW-0378">Hydrolase</keyword>
<evidence type="ECO:0000259" key="7">
    <source>
        <dbReference type="Pfam" id="PF08340"/>
    </source>
</evidence>
<gene>
    <name evidence="8" type="ORF">SAMN04489708_102172</name>
</gene>
<comment type="cofactor">
    <cofactor evidence="1">
        <name>a divalent metal cation</name>
        <dbReference type="ChEBI" id="CHEBI:60240"/>
    </cofactor>
</comment>
<evidence type="ECO:0000313" key="9">
    <source>
        <dbReference type="Proteomes" id="UP000199317"/>
    </source>
</evidence>
<keyword evidence="3" id="KW-0255">Endonuclease</keyword>
<proteinExistence type="inferred from homology"/>
<dbReference type="PANTHER" id="PTHR30636">
    <property type="entry name" value="UPF0701 PROTEIN YICC"/>
    <property type="match status" value="1"/>
</dbReference>
<organism evidence="8 9">
    <name type="scientific">Paracidovorax cattleyae</name>
    <dbReference type="NCBI Taxonomy" id="80868"/>
    <lineage>
        <taxon>Bacteria</taxon>
        <taxon>Pseudomonadati</taxon>
        <taxon>Pseudomonadota</taxon>
        <taxon>Betaproteobacteria</taxon>
        <taxon>Burkholderiales</taxon>
        <taxon>Comamonadaceae</taxon>
        <taxon>Paracidovorax</taxon>
    </lineage>
</organism>
<keyword evidence="9" id="KW-1185">Reference proteome</keyword>
<dbReference type="NCBIfam" id="TIGR00255">
    <property type="entry name" value="YicC/YloC family endoribonuclease"/>
    <property type="match status" value="1"/>
</dbReference>
<feature type="domain" description="Endoribonuclease YicC-like N-terminal" evidence="6">
    <location>
        <begin position="3"/>
        <end position="161"/>
    </location>
</feature>
<evidence type="ECO:0000256" key="4">
    <source>
        <dbReference type="ARBA" id="ARBA00022801"/>
    </source>
</evidence>
<name>A0A1H0LFI4_9BURK</name>
<reference evidence="9" key="1">
    <citation type="submission" date="2016-10" db="EMBL/GenBank/DDBJ databases">
        <authorList>
            <person name="Varghese N."/>
            <person name="Submissions S."/>
        </authorList>
    </citation>
    <scope>NUCLEOTIDE SEQUENCE [LARGE SCALE GENOMIC DNA]</scope>
    <source>
        <strain evidence="9">DSM 17101</strain>
    </source>
</reference>
<dbReference type="Pfam" id="PF08340">
    <property type="entry name" value="YicC-like_C"/>
    <property type="match status" value="1"/>
</dbReference>
<dbReference type="RefSeq" id="WP_192883793.1">
    <property type="nucleotide sequence ID" value="NZ_CP028290.1"/>
</dbReference>
<dbReference type="EMBL" id="FNJL01000002">
    <property type="protein sequence ID" value="SDO66843.1"/>
    <property type="molecule type" value="Genomic_DNA"/>
</dbReference>
<comment type="similarity">
    <text evidence="5">Belongs to the YicC/YloC family.</text>
</comment>
<evidence type="ECO:0000313" key="8">
    <source>
        <dbReference type="EMBL" id="SDO66843.1"/>
    </source>
</evidence>
<dbReference type="PANTHER" id="PTHR30636:SF3">
    <property type="entry name" value="UPF0701 PROTEIN YICC"/>
    <property type="match status" value="1"/>
</dbReference>